<dbReference type="SUPFAM" id="SSF54534">
    <property type="entry name" value="FKBP-like"/>
    <property type="match status" value="1"/>
</dbReference>
<evidence type="ECO:0000313" key="3">
    <source>
        <dbReference type="EMBL" id="RKD31941.1"/>
    </source>
</evidence>
<evidence type="ECO:0000313" key="4">
    <source>
        <dbReference type="Proteomes" id="UP000284177"/>
    </source>
</evidence>
<name>A0A419T3A2_9FIRM</name>
<dbReference type="GO" id="GO:0003755">
    <property type="term" value="F:peptidyl-prolyl cis-trans isomerase activity"/>
    <property type="evidence" value="ECO:0007669"/>
    <property type="project" value="UniProtKB-KW"/>
</dbReference>
<dbReference type="RefSeq" id="WP_120169021.1">
    <property type="nucleotide sequence ID" value="NZ_MCIB01000014.1"/>
</dbReference>
<dbReference type="PROSITE" id="PS50198">
    <property type="entry name" value="PPIC_PPIASE_2"/>
    <property type="match status" value="1"/>
</dbReference>
<dbReference type="Proteomes" id="UP000284177">
    <property type="component" value="Unassembled WGS sequence"/>
</dbReference>
<evidence type="ECO:0000259" key="2">
    <source>
        <dbReference type="PROSITE" id="PS50198"/>
    </source>
</evidence>
<dbReference type="AlphaFoldDB" id="A0A419T3A2"/>
<organism evidence="3 4">
    <name type="scientific">Thermohalobacter berrensis</name>
    <dbReference type="NCBI Taxonomy" id="99594"/>
    <lineage>
        <taxon>Bacteria</taxon>
        <taxon>Bacillati</taxon>
        <taxon>Bacillota</taxon>
        <taxon>Tissierellia</taxon>
        <taxon>Tissierellales</taxon>
        <taxon>Thermohalobacteraceae</taxon>
        <taxon>Thermohalobacter</taxon>
    </lineage>
</organism>
<dbReference type="InterPro" id="IPR023058">
    <property type="entry name" value="PPIase_PpiC_CS"/>
</dbReference>
<dbReference type="OrthoDB" id="14196at2"/>
<dbReference type="PROSITE" id="PS01096">
    <property type="entry name" value="PPIC_PPIASE_1"/>
    <property type="match status" value="1"/>
</dbReference>
<evidence type="ECO:0000256" key="1">
    <source>
        <dbReference type="PROSITE-ProRule" id="PRU00278"/>
    </source>
</evidence>
<dbReference type="PANTHER" id="PTHR47245">
    <property type="entry name" value="PEPTIDYLPROLYL ISOMERASE"/>
    <property type="match status" value="1"/>
</dbReference>
<dbReference type="PANTHER" id="PTHR47245:SF2">
    <property type="entry name" value="PEPTIDYL-PROLYL CIS-TRANS ISOMERASE HP_0175-RELATED"/>
    <property type="match status" value="1"/>
</dbReference>
<keyword evidence="1 3" id="KW-0413">Isomerase</keyword>
<keyword evidence="4" id="KW-1185">Reference proteome</keyword>
<protein>
    <submittedName>
        <fullName evidence="3">Peptidylprolyl isomerase</fullName>
    </submittedName>
</protein>
<dbReference type="Gene3D" id="3.10.50.40">
    <property type="match status" value="1"/>
</dbReference>
<proteinExistence type="predicted"/>
<accession>A0A419T3A2</accession>
<dbReference type="Pfam" id="PF13616">
    <property type="entry name" value="Rotamase_3"/>
    <property type="match status" value="1"/>
</dbReference>
<dbReference type="InterPro" id="IPR050245">
    <property type="entry name" value="PrsA_foldase"/>
</dbReference>
<comment type="caution">
    <text evidence="3">The sequence shown here is derived from an EMBL/GenBank/DDBJ whole genome shotgun (WGS) entry which is preliminary data.</text>
</comment>
<feature type="domain" description="PpiC" evidence="2">
    <location>
        <begin position="114"/>
        <end position="203"/>
    </location>
</feature>
<sequence>MEEKKVLATVNGKEITQNDVNSLMQSLGQQRAMQFASKEGQKKLLDELINQELFYLDAIDKGLDEEEKFKKQLEQTKANLLKQYAITKFLKKITVDEDEVVNYYNENKEQFKKPESVKASHILVKEEEKANEILNELESGLKFEEAAEKYSECPSKSRGGDLGYFTKGKMVPEFEKAAFSMEKGEVKGPVKTQFGYHIIKVIDKKEEGISTLDEVKGRIKQHLMAVKQNEAYQNKGNELKEKYEVKINE</sequence>
<keyword evidence="1" id="KW-0697">Rotamase</keyword>
<dbReference type="InterPro" id="IPR000297">
    <property type="entry name" value="PPIase_PpiC"/>
</dbReference>
<dbReference type="EMBL" id="MCIB01000014">
    <property type="protein sequence ID" value="RKD31941.1"/>
    <property type="molecule type" value="Genomic_DNA"/>
</dbReference>
<reference evidence="3 4" key="1">
    <citation type="submission" date="2016-08" db="EMBL/GenBank/DDBJ databases">
        <title>Novel Firmicutes and Novel Genomes.</title>
        <authorList>
            <person name="Poppleton D.I."/>
            <person name="Gribaldo S."/>
        </authorList>
    </citation>
    <scope>NUCLEOTIDE SEQUENCE [LARGE SCALE GENOMIC DNA]</scope>
    <source>
        <strain evidence="3 4">CTT3</strain>
    </source>
</reference>
<dbReference type="Gene3D" id="1.10.8.1040">
    <property type="match status" value="1"/>
</dbReference>
<gene>
    <name evidence="3" type="ORF">BET03_11715</name>
</gene>
<dbReference type="InterPro" id="IPR046357">
    <property type="entry name" value="PPIase_dom_sf"/>
</dbReference>